<evidence type="ECO:0000313" key="3">
    <source>
        <dbReference type="Proteomes" id="UP000193834"/>
    </source>
</evidence>
<organism evidence="2 3">
    <name type="scientific">Paenibacillus aquistagni</name>
    <dbReference type="NCBI Taxonomy" id="1852522"/>
    <lineage>
        <taxon>Bacteria</taxon>
        <taxon>Bacillati</taxon>
        <taxon>Bacillota</taxon>
        <taxon>Bacilli</taxon>
        <taxon>Bacillales</taxon>
        <taxon>Paenibacillaceae</taxon>
        <taxon>Paenibacillus</taxon>
    </lineage>
</organism>
<keyword evidence="3" id="KW-1185">Reference proteome</keyword>
<proteinExistence type="predicted"/>
<evidence type="ECO:0000313" key="2">
    <source>
        <dbReference type="EMBL" id="SMG57079.1"/>
    </source>
</evidence>
<sequence>MKPLQISADTAVKLSQALGVPVEHLMHMPQHILLAKLAELAKSAAEDEHKNTDALNSSSASQSEDSESEEA</sequence>
<reference evidence="2 3" key="1">
    <citation type="submission" date="2017-04" db="EMBL/GenBank/DDBJ databases">
        <authorList>
            <person name="Afonso C.L."/>
            <person name="Miller P.J."/>
            <person name="Scott M.A."/>
            <person name="Spackman E."/>
            <person name="Goraichik I."/>
            <person name="Dimitrov K.M."/>
            <person name="Suarez D.L."/>
            <person name="Swayne D.E."/>
        </authorList>
    </citation>
    <scope>NUCLEOTIDE SEQUENCE [LARGE SCALE GENOMIC DNA]</scope>
    <source>
        <strain evidence="2 3">11</strain>
    </source>
</reference>
<dbReference type="STRING" id="1852522.SAMN06295960_4332"/>
<dbReference type="Pfam" id="PF14174">
    <property type="entry name" value="YycC"/>
    <property type="match status" value="1"/>
</dbReference>
<evidence type="ECO:0000259" key="1">
    <source>
        <dbReference type="PROSITE" id="PS50943"/>
    </source>
</evidence>
<gene>
    <name evidence="2" type="ORF">SAMN06295960_4332</name>
</gene>
<dbReference type="Proteomes" id="UP000193834">
    <property type="component" value="Unassembled WGS sequence"/>
</dbReference>
<dbReference type="InterPro" id="IPR001387">
    <property type="entry name" value="Cro/C1-type_HTH"/>
</dbReference>
<protein>
    <submittedName>
        <fullName evidence="2">YycC-like protein</fullName>
    </submittedName>
</protein>
<accession>A0A1X7LVA6</accession>
<dbReference type="EMBL" id="FXAZ01000007">
    <property type="protein sequence ID" value="SMG57079.1"/>
    <property type="molecule type" value="Genomic_DNA"/>
</dbReference>
<name>A0A1X7LVA6_9BACL</name>
<dbReference type="PROSITE" id="PS50943">
    <property type="entry name" value="HTH_CROC1"/>
    <property type="match status" value="1"/>
</dbReference>
<dbReference type="AlphaFoldDB" id="A0A1X7LVA6"/>
<feature type="domain" description="HTH cro/C1-type" evidence="1">
    <location>
        <begin position="6"/>
        <end position="25"/>
    </location>
</feature>
<dbReference type="OrthoDB" id="2357473at2"/>
<dbReference type="RefSeq" id="WP_085497925.1">
    <property type="nucleotide sequence ID" value="NZ_FXAZ01000007.1"/>
</dbReference>
<dbReference type="InterPro" id="IPR025550">
    <property type="entry name" value="YycC"/>
</dbReference>